<name>A0A8H7EL47_9FUNG</name>
<comment type="caution">
    <text evidence="2">The sequence shown here is derived from an EMBL/GenBank/DDBJ whole genome shotgun (WGS) entry which is preliminary data.</text>
</comment>
<dbReference type="Proteomes" id="UP000605846">
    <property type="component" value="Unassembled WGS sequence"/>
</dbReference>
<dbReference type="InterPro" id="IPR036047">
    <property type="entry name" value="F-box-like_dom_sf"/>
</dbReference>
<evidence type="ECO:0000259" key="1">
    <source>
        <dbReference type="Pfam" id="PF12937"/>
    </source>
</evidence>
<proteinExistence type="predicted"/>
<dbReference type="GO" id="GO:0019005">
    <property type="term" value="C:SCF ubiquitin ligase complex"/>
    <property type="evidence" value="ECO:0007669"/>
    <property type="project" value="TreeGrafter"/>
</dbReference>
<dbReference type="OrthoDB" id="2269543at2759"/>
<sequence>MSNNLPLEILTIIGSHLSQEDLSACIATCQPWKKALIPILYKSVMFRSNVALNDFVHTLHNSPKHGRLGDHVRQLRLDFYSGPEAGLFDLVKLCPYVTEFEMKHSTLTELFAPYLKEWKHLERLDVLLSLHSIPESWLDGLQHTIVRLSLTIEEDLAILDIIPSFTRLEELRIMCNPELPLSALEKIHNNLPHLSILNLGYCQFRGPMPESVEPCNSVRTLKFGPMNVLCWPEYFASKYKNVEMIDFRRVQIVGDLETEAFHRFLRSCRNLKRLRMVDFNDHNFYRKSLDVLVEIGAPLTFLNLYYPPIRLAKTAVTDFQNTLRSIDFSWRGVQATLEYVLKPLRTCKSLEELSLRYGHTFDIEIDRILAACRNLKNLTLSGGHIDLSRHYDEFSTVNRKRERICHRQLRELSLKATDIADDVFPYLARFTSQLARISYAFKQPPDRNILIEFPNPSLRHLIIECGSEACRVYKLQQTTELNHYGHERLDEIFYLNDRAQWFQQCHGHVSEVRKMKTFGTYVTTIRSFALKKLTLGDTNFYCERDNV</sequence>
<organism evidence="2 3">
    <name type="scientific">Apophysomyces ossiformis</name>
    <dbReference type="NCBI Taxonomy" id="679940"/>
    <lineage>
        <taxon>Eukaryota</taxon>
        <taxon>Fungi</taxon>
        <taxon>Fungi incertae sedis</taxon>
        <taxon>Mucoromycota</taxon>
        <taxon>Mucoromycotina</taxon>
        <taxon>Mucoromycetes</taxon>
        <taxon>Mucorales</taxon>
        <taxon>Mucorineae</taxon>
        <taxon>Mucoraceae</taxon>
        <taxon>Apophysomyces</taxon>
    </lineage>
</organism>
<dbReference type="SUPFAM" id="SSF52047">
    <property type="entry name" value="RNI-like"/>
    <property type="match status" value="1"/>
</dbReference>
<dbReference type="Gene3D" id="3.80.10.10">
    <property type="entry name" value="Ribonuclease Inhibitor"/>
    <property type="match status" value="2"/>
</dbReference>
<accession>A0A8H7EL47</accession>
<dbReference type="InterPro" id="IPR001810">
    <property type="entry name" value="F-box_dom"/>
</dbReference>
<dbReference type="PANTHER" id="PTHR13318">
    <property type="entry name" value="PARTNER OF PAIRED, ISOFORM B-RELATED"/>
    <property type="match status" value="1"/>
</dbReference>
<dbReference type="PANTHER" id="PTHR13318:SF190">
    <property type="entry name" value="PARTNER OF PAIRED, ISOFORM B"/>
    <property type="match status" value="1"/>
</dbReference>
<dbReference type="GO" id="GO:0031146">
    <property type="term" value="P:SCF-dependent proteasomal ubiquitin-dependent protein catabolic process"/>
    <property type="evidence" value="ECO:0007669"/>
    <property type="project" value="TreeGrafter"/>
</dbReference>
<evidence type="ECO:0000313" key="2">
    <source>
        <dbReference type="EMBL" id="KAF7721184.1"/>
    </source>
</evidence>
<dbReference type="Pfam" id="PF12937">
    <property type="entry name" value="F-box-like"/>
    <property type="match status" value="1"/>
</dbReference>
<gene>
    <name evidence="2" type="ORF">EC973_005131</name>
</gene>
<keyword evidence="3" id="KW-1185">Reference proteome</keyword>
<feature type="domain" description="F-box" evidence="1">
    <location>
        <begin position="3"/>
        <end position="46"/>
    </location>
</feature>
<protein>
    <recommendedName>
        <fullName evidence="1">F-box domain-containing protein</fullName>
    </recommendedName>
</protein>
<dbReference type="EMBL" id="JABAYA010000296">
    <property type="protein sequence ID" value="KAF7721184.1"/>
    <property type="molecule type" value="Genomic_DNA"/>
</dbReference>
<evidence type="ECO:0000313" key="3">
    <source>
        <dbReference type="Proteomes" id="UP000605846"/>
    </source>
</evidence>
<reference evidence="2" key="1">
    <citation type="submission" date="2020-01" db="EMBL/GenBank/DDBJ databases">
        <title>Genome Sequencing of Three Apophysomyces-Like Fungal Strains Confirms a Novel Fungal Genus in the Mucoromycota with divergent Burkholderia-like Endosymbiotic Bacteria.</title>
        <authorList>
            <person name="Stajich J.E."/>
            <person name="Macias A.M."/>
            <person name="Carter-House D."/>
            <person name="Lovett B."/>
            <person name="Kasson L.R."/>
            <person name="Berry K."/>
            <person name="Grigoriev I."/>
            <person name="Chang Y."/>
            <person name="Spatafora J."/>
            <person name="Kasson M.T."/>
        </authorList>
    </citation>
    <scope>NUCLEOTIDE SEQUENCE</scope>
    <source>
        <strain evidence="2">NRRL A-21654</strain>
    </source>
</reference>
<dbReference type="SUPFAM" id="SSF81383">
    <property type="entry name" value="F-box domain"/>
    <property type="match status" value="1"/>
</dbReference>
<dbReference type="InterPro" id="IPR032675">
    <property type="entry name" value="LRR_dom_sf"/>
</dbReference>
<dbReference type="AlphaFoldDB" id="A0A8H7EL47"/>